<feature type="transmembrane region" description="Helical" evidence="5">
    <location>
        <begin position="378"/>
        <end position="401"/>
    </location>
</feature>
<dbReference type="PANTHER" id="PTHR37422:SF13">
    <property type="entry name" value="LIPOPOLYSACCHARIDE BIOSYNTHESIS PROTEIN PA4999-RELATED"/>
    <property type="match status" value="1"/>
</dbReference>
<evidence type="ECO:0000256" key="4">
    <source>
        <dbReference type="ARBA" id="ARBA00023136"/>
    </source>
</evidence>
<dbReference type="Pfam" id="PF04932">
    <property type="entry name" value="Wzy_C"/>
    <property type="match status" value="1"/>
</dbReference>
<keyword evidence="2 5" id="KW-0812">Transmembrane</keyword>
<keyword evidence="7" id="KW-0436">Ligase</keyword>
<dbReference type="EMBL" id="JAHLQL010000004">
    <property type="protein sequence ID" value="MBU5592480.1"/>
    <property type="molecule type" value="Genomic_DNA"/>
</dbReference>
<evidence type="ECO:0000313" key="7">
    <source>
        <dbReference type="EMBL" id="MBU5592480.1"/>
    </source>
</evidence>
<name>A0ABS6F271_9CLOT</name>
<dbReference type="InterPro" id="IPR051533">
    <property type="entry name" value="WaaL-like"/>
</dbReference>
<keyword evidence="8" id="KW-1185">Reference proteome</keyword>
<evidence type="ECO:0000313" key="8">
    <source>
        <dbReference type="Proteomes" id="UP000736583"/>
    </source>
</evidence>
<comment type="subcellular location">
    <subcellularLocation>
        <location evidence="1">Membrane</location>
        <topology evidence="1">Multi-pass membrane protein</topology>
    </subcellularLocation>
</comment>
<evidence type="ECO:0000259" key="6">
    <source>
        <dbReference type="Pfam" id="PF04932"/>
    </source>
</evidence>
<reference evidence="7 8" key="1">
    <citation type="submission" date="2021-06" db="EMBL/GenBank/DDBJ databases">
        <authorList>
            <person name="Sun Q."/>
            <person name="Li D."/>
        </authorList>
    </citation>
    <scope>NUCLEOTIDE SEQUENCE [LARGE SCALE GENOMIC DNA]</scope>
    <source>
        <strain evidence="7 8">MSJ-4</strain>
    </source>
</reference>
<evidence type="ECO:0000256" key="3">
    <source>
        <dbReference type="ARBA" id="ARBA00022989"/>
    </source>
</evidence>
<dbReference type="Proteomes" id="UP000736583">
    <property type="component" value="Unassembled WGS sequence"/>
</dbReference>
<evidence type="ECO:0000256" key="5">
    <source>
        <dbReference type="SAM" id="Phobius"/>
    </source>
</evidence>
<feature type="transmembrane region" description="Helical" evidence="5">
    <location>
        <begin position="120"/>
        <end position="140"/>
    </location>
</feature>
<sequence>MGKVKFQWGKLEYVLIAFIILLPNRFIGEEAASALMLGVGCLYIIKLLRKGDLRSKSLQLKKEDKIYMSIVAVIILSCFIALSKTYSISKALGSTTLYINLVLYYIIFKVMKEEKSNIYRTIKFTIAIVAILSITIEGAIYKNRIIANLGYANSFALLLLIGLYFVLVTKVEEVPKVNNKDKRIESNKISSIDERLNPDLYFEIIYLLGILHTGSRTTIMLLLPYLALDIYFSLKSNRKISSIYGLIVSLVLYVMINKISIAGAILAPIVILLAVFIYKNVKTKIFNRLLPIIVGILIIGAFTLNLNLNTFNRIKNISLKNASLNERFVMFKDSINAIKKEPMGHGMNSFQYNQYKDATGSYDAKYIHNSFIQAYYDLGIMGGTAFLVLFIYGILISLGQFRNINRGQTKGRFINKDKESKGHFITISNRGQFITLALYLSIYIHSLLDFDFSFSNIALIPVMLIALTEVNKDKNQEEIIKEEPDLKPNLKQRVFMGSSILLAIISFYIALNGTVIFRAVQSINSEEVLLHENIVNNLEAILIKDYEFYKLKGDIAFQHYRNENKEEDLKEALGYYKRSEELNQRDPVIKWNISYFCEKLGNYDEVMIYKDKVLENRKFYKEDYEDYKRFLLKAIKEDEKNQEIYNKRIQEIEKYKVDK</sequence>
<comment type="caution">
    <text evidence="7">The sequence shown here is derived from an EMBL/GenBank/DDBJ whole genome shotgun (WGS) entry which is preliminary data.</text>
</comment>
<feature type="transmembrane region" description="Helical" evidence="5">
    <location>
        <begin position="66"/>
        <end position="82"/>
    </location>
</feature>
<evidence type="ECO:0000256" key="1">
    <source>
        <dbReference type="ARBA" id="ARBA00004141"/>
    </source>
</evidence>
<feature type="transmembrane region" description="Helical" evidence="5">
    <location>
        <begin position="422"/>
        <end position="444"/>
    </location>
</feature>
<keyword evidence="3 5" id="KW-1133">Transmembrane helix</keyword>
<protein>
    <submittedName>
        <fullName evidence="7">O-antigen ligase family protein</fullName>
    </submittedName>
</protein>
<feature type="transmembrane region" description="Helical" evidence="5">
    <location>
        <begin position="289"/>
        <end position="308"/>
    </location>
</feature>
<organism evidence="7 8">
    <name type="scientific">Clostridium simiarum</name>
    <dbReference type="NCBI Taxonomy" id="2841506"/>
    <lineage>
        <taxon>Bacteria</taxon>
        <taxon>Bacillati</taxon>
        <taxon>Bacillota</taxon>
        <taxon>Clostridia</taxon>
        <taxon>Eubacteriales</taxon>
        <taxon>Clostridiaceae</taxon>
        <taxon>Clostridium</taxon>
    </lineage>
</organism>
<evidence type="ECO:0000256" key="2">
    <source>
        <dbReference type="ARBA" id="ARBA00022692"/>
    </source>
</evidence>
<dbReference type="PANTHER" id="PTHR37422">
    <property type="entry name" value="TEICHURONIC ACID BIOSYNTHESIS PROTEIN TUAE"/>
    <property type="match status" value="1"/>
</dbReference>
<keyword evidence="4 5" id="KW-0472">Membrane</keyword>
<feature type="transmembrane region" description="Helical" evidence="5">
    <location>
        <begin position="494"/>
        <end position="517"/>
    </location>
</feature>
<feature type="domain" description="O-antigen ligase-related" evidence="6">
    <location>
        <begin position="254"/>
        <end position="387"/>
    </location>
</feature>
<feature type="transmembrane region" description="Helical" evidence="5">
    <location>
        <begin position="247"/>
        <end position="277"/>
    </location>
</feature>
<gene>
    <name evidence="7" type="ORF">KQI89_12015</name>
</gene>
<dbReference type="RefSeq" id="WP_216457258.1">
    <property type="nucleotide sequence ID" value="NZ_JAHLQL010000004.1"/>
</dbReference>
<feature type="transmembrane region" description="Helical" evidence="5">
    <location>
        <begin position="13"/>
        <end position="45"/>
    </location>
</feature>
<feature type="transmembrane region" description="Helical" evidence="5">
    <location>
        <begin position="204"/>
        <end position="227"/>
    </location>
</feature>
<dbReference type="GO" id="GO:0016874">
    <property type="term" value="F:ligase activity"/>
    <property type="evidence" value="ECO:0007669"/>
    <property type="project" value="UniProtKB-KW"/>
</dbReference>
<dbReference type="InterPro" id="IPR007016">
    <property type="entry name" value="O-antigen_ligase-rel_domated"/>
</dbReference>
<accession>A0ABS6F271</accession>
<proteinExistence type="predicted"/>
<feature type="transmembrane region" description="Helical" evidence="5">
    <location>
        <begin position="146"/>
        <end position="167"/>
    </location>
</feature>